<evidence type="ECO:0000313" key="1">
    <source>
        <dbReference type="EMBL" id="TFK36763.1"/>
    </source>
</evidence>
<sequence length="81" mass="8976">MSERRTFAVGALISTPGLALPIVIEPLYPLPNHQHSSPHPRIRHPILSTIISIQSYIRPERQPTCFFSCGGGLVLMLDIES</sequence>
<dbReference type="Proteomes" id="UP000308652">
    <property type="component" value="Unassembled WGS sequence"/>
</dbReference>
<organism evidence="1 2">
    <name type="scientific">Crucibulum laeve</name>
    <dbReference type="NCBI Taxonomy" id="68775"/>
    <lineage>
        <taxon>Eukaryota</taxon>
        <taxon>Fungi</taxon>
        <taxon>Dikarya</taxon>
        <taxon>Basidiomycota</taxon>
        <taxon>Agaricomycotina</taxon>
        <taxon>Agaricomycetes</taxon>
        <taxon>Agaricomycetidae</taxon>
        <taxon>Agaricales</taxon>
        <taxon>Agaricineae</taxon>
        <taxon>Nidulariaceae</taxon>
        <taxon>Crucibulum</taxon>
    </lineage>
</organism>
<gene>
    <name evidence="1" type="ORF">BDQ12DRAFT_686457</name>
</gene>
<evidence type="ECO:0000313" key="2">
    <source>
        <dbReference type="Proteomes" id="UP000308652"/>
    </source>
</evidence>
<reference evidence="1 2" key="1">
    <citation type="journal article" date="2019" name="Nat. Ecol. Evol.">
        <title>Megaphylogeny resolves global patterns of mushroom evolution.</title>
        <authorList>
            <person name="Varga T."/>
            <person name="Krizsan K."/>
            <person name="Foldi C."/>
            <person name="Dima B."/>
            <person name="Sanchez-Garcia M."/>
            <person name="Sanchez-Ramirez S."/>
            <person name="Szollosi G.J."/>
            <person name="Szarkandi J.G."/>
            <person name="Papp V."/>
            <person name="Albert L."/>
            <person name="Andreopoulos W."/>
            <person name="Angelini C."/>
            <person name="Antonin V."/>
            <person name="Barry K.W."/>
            <person name="Bougher N.L."/>
            <person name="Buchanan P."/>
            <person name="Buyck B."/>
            <person name="Bense V."/>
            <person name="Catcheside P."/>
            <person name="Chovatia M."/>
            <person name="Cooper J."/>
            <person name="Damon W."/>
            <person name="Desjardin D."/>
            <person name="Finy P."/>
            <person name="Geml J."/>
            <person name="Haridas S."/>
            <person name="Hughes K."/>
            <person name="Justo A."/>
            <person name="Karasinski D."/>
            <person name="Kautmanova I."/>
            <person name="Kiss B."/>
            <person name="Kocsube S."/>
            <person name="Kotiranta H."/>
            <person name="LaButti K.M."/>
            <person name="Lechner B.E."/>
            <person name="Liimatainen K."/>
            <person name="Lipzen A."/>
            <person name="Lukacs Z."/>
            <person name="Mihaltcheva S."/>
            <person name="Morgado L.N."/>
            <person name="Niskanen T."/>
            <person name="Noordeloos M.E."/>
            <person name="Ohm R.A."/>
            <person name="Ortiz-Santana B."/>
            <person name="Ovrebo C."/>
            <person name="Racz N."/>
            <person name="Riley R."/>
            <person name="Savchenko A."/>
            <person name="Shiryaev A."/>
            <person name="Soop K."/>
            <person name="Spirin V."/>
            <person name="Szebenyi C."/>
            <person name="Tomsovsky M."/>
            <person name="Tulloss R.E."/>
            <person name="Uehling J."/>
            <person name="Grigoriev I.V."/>
            <person name="Vagvolgyi C."/>
            <person name="Papp T."/>
            <person name="Martin F.M."/>
            <person name="Miettinen O."/>
            <person name="Hibbett D.S."/>
            <person name="Nagy L.G."/>
        </authorList>
    </citation>
    <scope>NUCLEOTIDE SEQUENCE [LARGE SCALE GENOMIC DNA]</scope>
    <source>
        <strain evidence="1 2">CBS 166.37</strain>
    </source>
</reference>
<dbReference type="EMBL" id="ML213612">
    <property type="protein sequence ID" value="TFK36763.1"/>
    <property type="molecule type" value="Genomic_DNA"/>
</dbReference>
<protein>
    <submittedName>
        <fullName evidence="1">Uncharacterized protein</fullName>
    </submittedName>
</protein>
<proteinExistence type="predicted"/>
<name>A0A5C3LWK4_9AGAR</name>
<dbReference type="AlphaFoldDB" id="A0A5C3LWK4"/>
<accession>A0A5C3LWK4</accession>
<keyword evidence="2" id="KW-1185">Reference proteome</keyword>